<evidence type="ECO:0000256" key="10">
    <source>
        <dbReference type="PROSITE-ProRule" id="PRU01360"/>
    </source>
</evidence>
<dbReference type="InterPro" id="IPR039426">
    <property type="entry name" value="TonB-dep_rcpt-like"/>
</dbReference>
<evidence type="ECO:0000259" key="12">
    <source>
        <dbReference type="Pfam" id="PF00593"/>
    </source>
</evidence>
<dbReference type="InterPro" id="IPR008969">
    <property type="entry name" value="CarboxyPept-like_regulatory"/>
</dbReference>
<dbReference type="InterPro" id="IPR036942">
    <property type="entry name" value="Beta-barrel_TonB_sf"/>
</dbReference>
<evidence type="ECO:0000256" key="1">
    <source>
        <dbReference type="ARBA" id="ARBA00004571"/>
    </source>
</evidence>
<evidence type="ECO:0000256" key="7">
    <source>
        <dbReference type="ARBA" id="ARBA00023136"/>
    </source>
</evidence>
<evidence type="ECO:0000256" key="4">
    <source>
        <dbReference type="ARBA" id="ARBA00022692"/>
    </source>
</evidence>
<dbReference type="SUPFAM" id="SSF56935">
    <property type="entry name" value="Porins"/>
    <property type="match status" value="1"/>
</dbReference>
<feature type="domain" description="TonB-dependent receptor-like beta-barrel" evidence="12">
    <location>
        <begin position="300"/>
        <end position="761"/>
    </location>
</feature>
<dbReference type="Gene3D" id="2.40.170.20">
    <property type="entry name" value="TonB-dependent receptor, beta-barrel domain"/>
    <property type="match status" value="1"/>
</dbReference>
<dbReference type="Proteomes" id="UP000391834">
    <property type="component" value="Unassembled WGS sequence"/>
</dbReference>
<comment type="subcellular location">
    <subcellularLocation>
        <location evidence="1 10">Cell outer membrane</location>
        <topology evidence="1 10">Multi-pass membrane protein</topology>
    </subcellularLocation>
</comment>
<keyword evidence="6 11" id="KW-0798">TonB box</keyword>
<dbReference type="RefSeq" id="WP_025865490.1">
    <property type="nucleotide sequence ID" value="NZ_BLAX01000001.1"/>
</dbReference>
<dbReference type="InterPro" id="IPR037066">
    <property type="entry name" value="Plug_dom_sf"/>
</dbReference>
<name>A0A5M4B5D7_9BACT</name>
<dbReference type="PANTHER" id="PTHR30069">
    <property type="entry name" value="TONB-DEPENDENT OUTER MEMBRANE RECEPTOR"/>
    <property type="match status" value="1"/>
</dbReference>
<dbReference type="AlphaFoldDB" id="A0A5M4B5D7"/>
<protein>
    <submittedName>
        <fullName evidence="14">TonB-dependent receptor</fullName>
    </submittedName>
</protein>
<proteinExistence type="inferred from homology"/>
<dbReference type="GO" id="GO:0044718">
    <property type="term" value="P:siderophore transmembrane transport"/>
    <property type="evidence" value="ECO:0007669"/>
    <property type="project" value="TreeGrafter"/>
</dbReference>
<organism evidence="14 15">
    <name type="scientific">Prolixibacter bellariivorans</name>
    <dbReference type="NCBI Taxonomy" id="314319"/>
    <lineage>
        <taxon>Bacteria</taxon>
        <taxon>Pseudomonadati</taxon>
        <taxon>Bacteroidota</taxon>
        <taxon>Bacteroidia</taxon>
        <taxon>Marinilabiliales</taxon>
        <taxon>Prolixibacteraceae</taxon>
        <taxon>Prolixibacter</taxon>
    </lineage>
</organism>
<accession>A0A5M4B5D7</accession>
<dbReference type="Pfam" id="PF07715">
    <property type="entry name" value="Plug"/>
    <property type="match status" value="1"/>
</dbReference>
<comment type="caution">
    <text evidence="14">The sequence shown here is derived from an EMBL/GenBank/DDBJ whole genome shotgun (WGS) entry which is preliminary data.</text>
</comment>
<evidence type="ECO:0000259" key="13">
    <source>
        <dbReference type="Pfam" id="PF07715"/>
    </source>
</evidence>
<evidence type="ECO:0000256" key="9">
    <source>
        <dbReference type="ARBA" id="ARBA00023237"/>
    </source>
</evidence>
<keyword evidence="5" id="KW-0732">Signal</keyword>
<dbReference type="InterPro" id="IPR000531">
    <property type="entry name" value="Beta-barrel_TonB"/>
</dbReference>
<dbReference type="Pfam" id="PF00593">
    <property type="entry name" value="TonB_dep_Rec_b-barrel"/>
    <property type="match status" value="1"/>
</dbReference>
<evidence type="ECO:0000256" key="5">
    <source>
        <dbReference type="ARBA" id="ARBA00022729"/>
    </source>
</evidence>
<dbReference type="PROSITE" id="PS52016">
    <property type="entry name" value="TONB_DEPENDENT_REC_3"/>
    <property type="match status" value="1"/>
</dbReference>
<dbReference type="OrthoDB" id="9803050at2"/>
<keyword evidence="7 10" id="KW-0472">Membrane</keyword>
<dbReference type="GO" id="GO:0015344">
    <property type="term" value="F:siderophore uptake transmembrane transporter activity"/>
    <property type="evidence" value="ECO:0007669"/>
    <property type="project" value="TreeGrafter"/>
</dbReference>
<reference evidence="14 15" key="1">
    <citation type="submission" date="2019-10" db="EMBL/GenBank/DDBJ databases">
        <title>Prolixibacter strains distinguished by the presence of nitrate reductase genes were adept at nitrate-dependent anaerobic corrosion of metallic iron and carbon steel.</title>
        <authorList>
            <person name="Iino T."/>
            <person name="Shono N."/>
            <person name="Ito K."/>
            <person name="Nakamura R."/>
            <person name="Sueoka K."/>
            <person name="Harayama S."/>
            <person name="Ohkuma M."/>
        </authorList>
    </citation>
    <scope>NUCLEOTIDE SEQUENCE [LARGE SCALE GENOMIC DNA]</scope>
    <source>
        <strain evidence="14 15">JCM 13498</strain>
    </source>
</reference>
<dbReference type="GO" id="GO:0009279">
    <property type="term" value="C:cell outer membrane"/>
    <property type="evidence" value="ECO:0007669"/>
    <property type="project" value="UniProtKB-SubCell"/>
</dbReference>
<evidence type="ECO:0000256" key="8">
    <source>
        <dbReference type="ARBA" id="ARBA00023170"/>
    </source>
</evidence>
<evidence type="ECO:0000256" key="3">
    <source>
        <dbReference type="ARBA" id="ARBA00022452"/>
    </source>
</evidence>
<dbReference type="PANTHER" id="PTHR30069:SF29">
    <property type="entry name" value="HEMOGLOBIN AND HEMOGLOBIN-HAPTOGLOBIN-BINDING PROTEIN 1-RELATED"/>
    <property type="match status" value="1"/>
</dbReference>
<evidence type="ECO:0000256" key="6">
    <source>
        <dbReference type="ARBA" id="ARBA00023077"/>
    </source>
</evidence>
<dbReference type="Pfam" id="PF13715">
    <property type="entry name" value="CarbopepD_reg_2"/>
    <property type="match status" value="1"/>
</dbReference>
<dbReference type="Gene3D" id="2.170.130.10">
    <property type="entry name" value="TonB-dependent receptor, plug domain"/>
    <property type="match status" value="1"/>
</dbReference>
<keyword evidence="2 10" id="KW-0813">Transport</keyword>
<feature type="domain" description="TonB-dependent receptor plug" evidence="13">
    <location>
        <begin position="139"/>
        <end position="217"/>
    </location>
</feature>
<dbReference type="InterPro" id="IPR012910">
    <property type="entry name" value="Plug_dom"/>
</dbReference>
<comment type="similarity">
    <text evidence="10 11">Belongs to the TonB-dependent receptor family.</text>
</comment>
<evidence type="ECO:0000313" key="14">
    <source>
        <dbReference type="EMBL" id="GET35058.1"/>
    </source>
</evidence>
<evidence type="ECO:0000313" key="15">
    <source>
        <dbReference type="Proteomes" id="UP000391834"/>
    </source>
</evidence>
<sequence>MSHLRNILLILLFFYRQVDAQEYATISGYVRDSTASENLNSATIYDQNSQQGTLSNTYGFYSLTVPAGKVNLIVSYVGYQPKHLKLIVRKDTTLNFRLSSRNQIQQVQVSVKKKDAVTSLPGHQHITMQSIEALPGFLGEQDVLKSLTILPGVQQGHEGSAGIFVRGGSPDQNLILLDGVPVFNASHLFGFVSVFTPEALQSVDFYKGGFPARYGGRLSSVVDVRMKEGNKNKPETNLTFGIISSKFTHEGPITKGKSSYLISARRTLLDLLVTSAAKINKLSSSDGATVPGLNFYDFNLKLNFDLNRKNRLYVSFYTGGDRLFSRFFMNDSYTGQENHEITSKQTTNVNLHWGNKIGAIRWNSQIGDKLFLNTTLSSGLFQYTIHNNYKQVRTEANERTKQQTDIKYNTLVNNNKLQFLFDWYLTNQHKIQFGSNAEVNWFVPGKQEISRNGETPFKRGNGWTSNKALALFADDHWTPGEKLTIYGGLRYDFYLLQGEWFTYLQPRVSLCFAPSPKYSINLSYDEMAQPIHLLTNSSIGLPSDIWVPAIKNVPPEYSRQIAMGIKTAISSNLNYSFDSYYKTMKGVINYKAGYSFMDIYKDWGNLVETGTGRAWGFEQTLNYENRRLKWWLNYTLSWNNRRFASINDGKPFPFKFDRRHDINLGLVLKLSKETELSAIWTFQSGQAATVPQMDYQAAGPTDYTTTDFITGKDIEDPDRIQYIDNYNGNRLPAFHHLDIGFTFKKQRASYEREWKIGVYNVYARQNPYMYYPYTNARGYLKYRQISIFPFVPSISYHIHF</sequence>
<dbReference type="EMBL" id="BLAX01000001">
    <property type="protein sequence ID" value="GET35058.1"/>
    <property type="molecule type" value="Genomic_DNA"/>
</dbReference>
<keyword evidence="3 10" id="KW-1134">Transmembrane beta strand</keyword>
<dbReference type="Gene3D" id="2.60.40.1120">
    <property type="entry name" value="Carboxypeptidase-like, regulatory domain"/>
    <property type="match status" value="1"/>
</dbReference>
<evidence type="ECO:0000256" key="11">
    <source>
        <dbReference type="RuleBase" id="RU003357"/>
    </source>
</evidence>
<keyword evidence="8 14" id="KW-0675">Receptor</keyword>
<dbReference type="SUPFAM" id="SSF49464">
    <property type="entry name" value="Carboxypeptidase regulatory domain-like"/>
    <property type="match status" value="1"/>
</dbReference>
<keyword evidence="15" id="KW-1185">Reference proteome</keyword>
<keyword evidence="9 10" id="KW-0998">Cell outer membrane</keyword>
<evidence type="ECO:0000256" key="2">
    <source>
        <dbReference type="ARBA" id="ARBA00022448"/>
    </source>
</evidence>
<gene>
    <name evidence="14" type="ORF">PbJCM13498_39210</name>
</gene>
<keyword evidence="4 10" id="KW-0812">Transmembrane</keyword>